<proteinExistence type="predicted"/>
<evidence type="ECO:0008006" key="4">
    <source>
        <dbReference type="Google" id="ProtNLM"/>
    </source>
</evidence>
<organism evidence="2 3">
    <name type="scientific">Enterobacter phage vB_EclS_CobraSix</name>
    <dbReference type="NCBI Taxonomy" id="2894794"/>
    <lineage>
        <taxon>Viruses</taxon>
        <taxon>Duplodnaviria</taxon>
        <taxon>Heunggongvirae</taxon>
        <taxon>Uroviricota</taxon>
        <taxon>Caudoviricetes</taxon>
        <taxon>Cobrasixvirus</taxon>
        <taxon>Cobrasixvirus cobrasix</taxon>
    </lineage>
</organism>
<evidence type="ECO:0000256" key="1">
    <source>
        <dbReference type="SAM" id="MobiDB-lite"/>
    </source>
</evidence>
<dbReference type="InterPro" id="IPR036388">
    <property type="entry name" value="WH-like_DNA-bd_sf"/>
</dbReference>
<keyword evidence="3" id="KW-1185">Reference proteome</keyword>
<reference evidence="2" key="1">
    <citation type="submission" date="2021-10" db="EMBL/GenBank/DDBJ databases">
        <authorList>
            <person name="Brantly S."/>
            <person name="Loertscher E."/>
            <person name="Chow J."/>
            <person name="Doney J."/>
            <person name="Standing N."/>
            <person name="Ruesch S."/>
            <person name="Holmstead J."/>
            <person name="Fairholm J."/>
            <person name="Parson M."/>
            <person name="Rodriguez W."/>
            <person name="Himes S."/>
            <person name="Tovar K."/>
            <person name="Wilkey A."/>
            <person name="Birch L."/>
            <person name="Hogan T."/>
            <person name="Flake P."/>
            <person name="Walker J."/>
            <person name="Johnson L."/>
            <person name="Kruger J.L."/>
            <person name="Sharma R."/>
            <person name="Breakwell D.P."/>
            <person name="Grose J.H."/>
        </authorList>
    </citation>
    <scope>NUCLEOTIDE SEQUENCE</scope>
</reference>
<dbReference type="EMBL" id="OK499971">
    <property type="protein sequence ID" value="UGO47225.1"/>
    <property type="molecule type" value="Genomic_DNA"/>
</dbReference>
<protein>
    <recommendedName>
        <fullName evidence="4">Protein ren</fullName>
    </recommendedName>
</protein>
<sequence>MQSAQRCNLRHRPAGRRRRTPRARAAAEKERGLLMKGKQAILRYLETHRTFTAKDVATECGMTINCITKNAIDLERARKIVRVNKVWRTVTYRLATPEEQDGTARSCTNGIFQECRNSPAMKRVLMVWGRVGV</sequence>
<evidence type="ECO:0000313" key="3">
    <source>
        <dbReference type="Proteomes" id="UP000827816"/>
    </source>
</evidence>
<dbReference type="Proteomes" id="UP000827816">
    <property type="component" value="Segment"/>
</dbReference>
<feature type="compositionally biased region" description="Basic residues" evidence="1">
    <location>
        <begin position="8"/>
        <end position="22"/>
    </location>
</feature>
<name>A0AAE9CAV0_9CAUD</name>
<evidence type="ECO:0000313" key="2">
    <source>
        <dbReference type="EMBL" id="UGO47225.1"/>
    </source>
</evidence>
<gene>
    <name evidence="2" type="ORF">COBRASIX_60</name>
</gene>
<dbReference type="Gene3D" id="1.10.10.10">
    <property type="entry name" value="Winged helix-like DNA-binding domain superfamily/Winged helix DNA-binding domain"/>
    <property type="match status" value="1"/>
</dbReference>
<feature type="region of interest" description="Disordered" evidence="1">
    <location>
        <begin position="1"/>
        <end position="28"/>
    </location>
</feature>
<accession>A0AAE9CAV0</accession>